<gene>
    <name evidence="7" type="ORF">EJP82_13815</name>
</gene>
<dbReference type="InterPro" id="IPR012334">
    <property type="entry name" value="Pectin_lyas_fold"/>
</dbReference>
<comment type="pathway">
    <text evidence="5">Glycan metabolism; pectin degradation; 2-dehydro-3-deoxy-D-gluconate from pectin: step 1/5.</text>
</comment>
<sequence length="308" mass="34679">MRVSQQGNGDFETIQSAINSIPQDSSQTILMTIESGVYKEKLEINKPNLYLLGDGHVRIVYDDYAKRENAVGMPMGTFASSSTYISCANIKIENITFENTAGESDQVGQAVALYVDADKVAFKNCSFLGAQDTLYLGRPKEELNNKSGRNYFENCRIVGDIDFIFGSATAYFQECQIVSKDQGKEINGYITAAATPVDKEVGFVFHQCKLLSDAAKNSVYLGRPWRDYARTVFIDCWMDQHIHQEGWNDWDKTSVETTVYYGEFGSAGPGANVSKRTVWSAQLNEEDLKKFSLNECFRGDISWIYEWE</sequence>
<dbReference type="GO" id="GO:0042545">
    <property type="term" value="P:cell wall modification"/>
    <property type="evidence" value="ECO:0007669"/>
    <property type="project" value="UniProtKB-UniRule"/>
</dbReference>
<dbReference type="AlphaFoldDB" id="A0A3S1EIB2"/>
<dbReference type="EMBL" id="RZNY01000010">
    <property type="protein sequence ID" value="RUT46235.1"/>
    <property type="molecule type" value="Genomic_DNA"/>
</dbReference>
<dbReference type="GO" id="GO:0030599">
    <property type="term" value="F:pectinesterase activity"/>
    <property type="evidence" value="ECO:0007669"/>
    <property type="project" value="UniProtKB-UniRule"/>
</dbReference>
<dbReference type="Gene3D" id="2.160.20.10">
    <property type="entry name" value="Single-stranded right-handed beta-helix, Pectin lyase-like"/>
    <property type="match status" value="1"/>
</dbReference>
<keyword evidence="3 5" id="KW-0063">Aspartyl esterase</keyword>
<evidence type="ECO:0000313" key="7">
    <source>
        <dbReference type="EMBL" id="RUT46235.1"/>
    </source>
</evidence>
<comment type="catalytic activity">
    <reaction evidence="5">
        <text>[(1-&gt;4)-alpha-D-galacturonosyl methyl ester](n) + n H2O = [(1-&gt;4)-alpha-D-galacturonosyl](n) + n methanol + n H(+)</text>
        <dbReference type="Rhea" id="RHEA:22380"/>
        <dbReference type="Rhea" id="RHEA-COMP:14570"/>
        <dbReference type="Rhea" id="RHEA-COMP:14573"/>
        <dbReference type="ChEBI" id="CHEBI:15377"/>
        <dbReference type="ChEBI" id="CHEBI:15378"/>
        <dbReference type="ChEBI" id="CHEBI:17790"/>
        <dbReference type="ChEBI" id="CHEBI:140522"/>
        <dbReference type="ChEBI" id="CHEBI:140523"/>
        <dbReference type="EC" id="3.1.1.11"/>
    </reaction>
</comment>
<name>A0A3S1EIB2_9BACL</name>
<feature type="active site" evidence="4">
    <location>
        <position position="162"/>
    </location>
</feature>
<feature type="domain" description="Pectinesterase catalytic" evidence="6">
    <location>
        <begin position="3"/>
        <end position="299"/>
    </location>
</feature>
<evidence type="ECO:0000256" key="5">
    <source>
        <dbReference type="RuleBase" id="RU000589"/>
    </source>
</evidence>
<evidence type="ECO:0000256" key="4">
    <source>
        <dbReference type="PROSITE-ProRule" id="PRU10040"/>
    </source>
</evidence>
<dbReference type="PROSITE" id="PS00503">
    <property type="entry name" value="PECTINESTERASE_2"/>
    <property type="match status" value="1"/>
</dbReference>
<dbReference type="InterPro" id="IPR000070">
    <property type="entry name" value="Pectinesterase_cat"/>
</dbReference>
<dbReference type="PANTHER" id="PTHR31321">
    <property type="entry name" value="ACYL-COA THIOESTER HYDROLASE YBHC-RELATED"/>
    <property type="match status" value="1"/>
</dbReference>
<protein>
    <recommendedName>
        <fullName evidence="5">Pectinesterase</fullName>
        <ecNumber evidence="5">3.1.1.11</ecNumber>
    </recommendedName>
</protein>
<evidence type="ECO:0000256" key="1">
    <source>
        <dbReference type="ARBA" id="ARBA00008891"/>
    </source>
</evidence>
<proteinExistence type="inferred from homology"/>
<dbReference type="SUPFAM" id="SSF51126">
    <property type="entry name" value="Pectin lyase-like"/>
    <property type="match status" value="1"/>
</dbReference>
<organism evidence="7 8">
    <name type="scientific">Paenibacillus anaericanus</name>
    <dbReference type="NCBI Taxonomy" id="170367"/>
    <lineage>
        <taxon>Bacteria</taxon>
        <taxon>Bacillati</taxon>
        <taxon>Bacillota</taxon>
        <taxon>Bacilli</taxon>
        <taxon>Bacillales</taxon>
        <taxon>Paenibacillaceae</taxon>
        <taxon>Paenibacillus</taxon>
    </lineage>
</organism>
<reference evidence="7 8" key="1">
    <citation type="submission" date="2018-12" db="EMBL/GenBank/DDBJ databases">
        <authorList>
            <person name="Sun L."/>
            <person name="Chen Z."/>
        </authorList>
    </citation>
    <scope>NUCLEOTIDE SEQUENCE [LARGE SCALE GENOMIC DNA]</scope>
    <source>
        <strain evidence="7 8">DSM 15890</strain>
    </source>
</reference>
<evidence type="ECO:0000256" key="3">
    <source>
        <dbReference type="ARBA" id="ARBA00023085"/>
    </source>
</evidence>
<dbReference type="PANTHER" id="PTHR31321:SF57">
    <property type="entry name" value="PECTINESTERASE 53-RELATED"/>
    <property type="match status" value="1"/>
</dbReference>
<keyword evidence="8" id="KW-1185">Reference proteome</keyword>
<comment type="similarity">
    <text evidence="1">Belongs to the pectinesterase family.</text>
</comment>
<dbReference type="InterPro" id="IPR011050">
    <property type="entry name" value="Pectin_lyase_fold/virulence"/>
</dbReference>
<dbReference type="Pfam" id="PF01095">
    <property type="entry name" value="Pectinesterase"/>
    <property type="match status" value="1"/>
</dbReference>
<dbReference type="InterPro" id="IPR033131">
    <property type="entry name" value="Pectinesterase_Asp_AS"/>
</dbReference>
<dbReference type="OrthoDB" id="9804686at2"/>
<dbReference type="GO" id="GO:0045490">
    <property type="term" value="P:pectin catabolic process"/>
    <property type="evidence" value="ECO:0007669"/>
    <property type="project" value="UniProtKB-UniRule"/>
</dbReference>
<comment type="caution">
    <text evidence="7">The sequence shown here is derived from an EMBL/GenBank/DDBJ whole genome shotgun (WGS) entry which is preliminary data.</text>
</comment>
<evidence type="ECO:0000256" key="2">
    <source>
        <dbReference type="ARBA" id="ARBA00022801"/>
    </source>
</evidence>
<dbReference type="GO" id="GO:0009279">
    <property type="term" value="C:cell outer membrane"/>
    <property type="evidence" value="ECO:0007669"/>
    <property type="project" value="TreeGrafter"/>
</dbReference>
<evidence type="ECO:0000259" key="6">
    <source>
        <dbReference type="Pfam" id="PF01095"/>
    </source>
</evidence>
<evidence type="ECO:0000313" key="8">
    <source>
        <dbReference type="Proteomes" id="UP000279446"/>
    </source>
</evidence>
<dbReference type="UniPathway" id="UPA00545">
    <property type="reaction ID" value="UER00823"/>
</dbReference>
<keyword evidence="2 5" id="KW-0378">Hydrolase</keyword>
<dbReference type="Proteomes" id="UP000279446">
    <property type="component" value="Unassembled WGS sequence"/>
</dbReference>
<accession>A0A3S1EIB2</accession>
<dbReference type="EC" id="3.1.1.11" evidence="5"/>